<feature type="binding site" evidence="1">
    <location>
        <position position="241"/>
    </location>
    <ligand>
        <name>[2Fe-2S] cluster</name>
        <dbReference type="ChEBI" id="CHEBI:190135"/>
    </ligand>
</feature>
<dbReference type="InterPro" id="IPR012165">
    <property type="entry name" value="Cyt_c3_hydrogenase_gsu"/>
</dbReference>
<dbReference type="SUPFAM" id="SSF52343">
    <property type="entry name" value="Ferredoxin reductase-like, C-terminal NADP-linked domain"/>
    <property type="match status" value="1"/>
</dbReference>
<dbReference type="InterPro" id="IPR050353">
    <property type="entry name" value="PyrK_electron_transfer"/>
</dbReference>
<dbReference type="RefSeq" id="WP_129030551.1">
    <property type="nucleotide sequence ID" value="NZ_AP026806.1"/>
</dbReference>
<dbReference type="EMBL" id="QMAP01000007">
    <property type="protein sequence ID" value="RXI48242.1"/>
    <property type="molecule type" value="Genomic_DNA"/>
</dbReference>
<feature type="binding site" evidence="1">
    <location>
        <position position="249"/>
    </location>
    <ligand>
        <name>[2Fe-2S] cluster</name>
        <dbReference type="ChEBI" id="CHEBI:190135"/>
    </ligand>
</feature>
<dbReference type="InterPro" id="IPR017927">
    <property type="entry name" value="FAD-bd_FR_type"/>
</dbReference>
<dbReference type="InterPro" id="IPR017938">
    <property type="entry name" value="Riboflavin_synthase-like_b-brl"/>
</dbReference>
<dbReference type="AlphaFoldDB" id="A0A4Q0VDG2"/>
<keyword evidence="1" id="KW-0001">2Fe-2S</keyword>
<dbReference type="GO" id="GO:0050660">
    <property type="term" value="F:flavin adenine dinucleotide binding"/>
    <property type="evidence" value="ECO:0007669"/>
    <property type="project" value="InterPro"/>
</dbReference>
<evidence type="ECO:0000313" key="4">
    <source>
        <dbReference type="Proteomes" id="UP000290921"/>
    </source>
</evidence>
<feature type="binding site" evidence="1">
    <location>
        <position position="257"/>
    </location>
    <ligand>
        <name>[2Fe-2S] cluster</name>
        <dbReference type="ChEBI" id="CHEBI:190135"/>
    </ligand>
</feature>
<dbReference type="PANTHER" id="PTHR43513:SF1">
    <property type="entry name" value="ANAEROBIC SULFITE REDUCTASE SUBUNIT B"/>
    <property type="match status" value="1"/>
</dbReference>
<reference evidence="3 4" key="1">
    <citation type="submission" date="2018-06" db="EMBL/GenBank/DDBJ databases">
        <title>Genome conservation of Clostridium tetani.</title>
        <authorList>
            <person name="Bruggemann H."/>
            <person name="Popoff M.R."/>
        </authorList>
    </citation>
    <scope>NUCLEOTIDE SEQUENCE [LARGE SCALE GENOMIC DNA]</scope>
    <source>
        <strain evidence="3 4">2017.061</strain>
    </source>
</reference>
<dbReference type="GO" id="GO:0016491">
    <property type="term" value="F:oxidoreductase activity"/>
    <property type="evidence" value="ECO:0007669"/>
    <property type="project" value="InterPro"/>
</dbReference>
<keyword evidence="1" id="KW-0479">Metal-binding</keyword>
<protein>
    <submittedName>
        <fullName evidence="3">Anaerobic sulfite reductase subunit AsrB</fullName>
    </submittedName>
</protein>
<dbReference type="PRINTS" id="PR00410">
    <property type="entry name" value="PHEHYDRXLASE"/>
</dbReference>
<dbReference type="GO" id="GO:0046872">
    <property type="term" value="F:metal ion binding"/>
    <property type="evidence" value="ECO:0007669"/>
    <property type="project" value="UniProtKB-KW"/>
</dbReference>
<dbReference type="InterPro" id="IPR001433">
    <property type="entry name" value="OxRdtase_FAD/NAD-bd"/>
</dbReference>
<dbReference type="InterPro" id="IPR014260">
    <property type="entry name" value="Sulphite_reductase_B"/>
</dbReference>
<comment type="cofactor">
    <cofactor evidence="1">
        <name>[2Fe-2S] cluster</name>
        <dbReference type="ChEBI" id="CHEBI:190135"/>
    </cofactor>
    <text evidence="1">Binds 1 [2Fe-2S] cluster per subunit.</text>
</comment>
<gene>
    <name evidence="3" type="ORF">DP130_09115</name>
</gene>
<name>A0A4Q0VDG2_CLOTA</name>
<dbReference type="InterPro" id="IPR019480">
    <property type="entry name" value="Dihydroorotate_DH_Fe-S-bd"/>
</dbReference>
<dbReference type="GO" id="GO:0051537">
    <property type="term" value="F:2 iron, 2 sulfur cluster binding"/>
    <property type="evidence" value="ECO:0007669"/>
    <property type="project" value="UniProtKB-KW"/>
</dbReference>
<evidence type="ECO:0000256" key="1">
    <source>
        <dbReference type="PIRSR" id="PIRSR006816-2"/>
    </source>
</evidence>
<accession>A0A4Q0VDG2</accession>
<evidence type="ECO:0000313" key="3">
    <source>
        <dbReference type="EMBL" id="RXI48242.1"/>
    </source>
</evidence>
<dbReference type="Gene3D" id="3.40.50.80">
    <property type="entry name" value="Nucleotide-binding domain of ferredoxin-NADP reductase (FNR) module"/>
    <property type="match status" value="1"/>
</dbReference>
<dbReference type="GO" id="GO:0006221">
    <property type="term" value="P:pyrimidine nucleotide biosynthetic process"/>
    <property type="evidence" value="ECO:0007669"/>
    <property type="project" value="InterPro"/>
</dbReference>
<dbReference type="CDD" id="cd06221">
    <property type="entry name" value="sulfite_reductase_like"/>
    <property type="match status" value="1"/>
</dbReference>
<dbReference type="Proteomes" id="UP000290921">
    <property type="component" value="Unassembled WGS sequence"/>
</dbReference>
<feature type="domain" description="FAD-binding FR-type" evidence="2">
    <location>
        <begin position="15"/>
        <end position="106"/>
    </location>
</feature>
<dbReference type="SUPFAM" id="SSF63380">
    <property type="entry name" value="Riboflavin synthase domain-like"/>
    <property type="match status" value="1"/>
</dbReference>
<dbReference type="PIRSF" id="PIRSF006816">
    <property type="entry name" value="Cyc3_hyd_g"/>
    <property type="match status" value="1"/>
</dbReference>
<proteinExistence type="predicted"/>
<dbReference type="InterPro" id="IPR039261">
    <property type="entry name" value="FNR_nucleotide-bd"/>
</dbReference>
<comment type="caution">
    <text evidence="3">The sequence shown here is derived from an EMBL/GenBank/DDBJ whole genome shotgun (WGS) entry which is preliminary data.</text>
</comment>
<organism evidence="3 4">
    <name type="scientific">Clostridium tetani</name>
    <dbReference type="NCBI Taxonomy" id="1513"/>
    <lineage>
        <taxon>Bacteria</taxon>
        <taxon>Bacillati</taxon>
        <taxon>Bacillota</taxon>
        <taxon>Clostridia</taxon>
        <taxon>Eubacteriales</taxon>
        <taxon>Clostridiaceae</taxon>
        <taxon>Clostridium</taxon>
    </lineage>
</organism>
<sequence length="273" mass="30900">MLKLERRIKLENNIYLPFKSTILEIIPHTDIDYTFRMEYKGEVKPGQFFEVSIPKYGEAPISVCGIGENYIDLTIRKVGKVTDVVHTFFPGGHFFMRGPYGNGFDVDLYKGKELIIAAGGTGLAPVKGVIEHFTKNINDVKSLNVLCGFKSPEDILFKKDIAEWEKTIGFTLTVDNADEDYKGNVGLITKYVDKIDIKNIEEVNVIIVGPPIMMKFTVQEFLKRGIKQENIWVSYERKMCCGVGKCGHCKIDDTYICLDGPVFNYTKAKQLVD</sequence>
<dbReference type="PANTHER" id="PTHR43513">
    <property type="entry name" value="DIHYDROOROTATE DEHYDROGENASE B (NAD(+)), ELECTRON TRANSFER SUBUNIT"/>
    <property type="match status" value="1"/>
</dbReference>
<feature type="binding site" evidence="1">
    <location>
        <position position="246"/>
    </location>
    <ligand>
        <name>[2Fe-2S] cluster</name>
        <dbReference type="ChEBI" id="CHEBI:190135"/>
    </ligand>
</feature>
<dbReference type="NCBIfam" id="TIGR02911">
    <property type="entry name" value="sulfite_red_B"/>
    <property type="match status" value="1"/>
</dbReference>
<dbReference type="Pfam" id="PF00175">
    <property type="entry name" value="NAD_binding_1"/>
    <property type="match status" value="1"/>
</dbReference>
<dbReference type="Gene3D" id="2.40.30.10">
    <property type="entry name" value="Translation factors"/>
    <property type="match status" value="1"/>
</dbReference>
<keyword evidence="1" id="KW-0411">Iron-sulfur</keyword>
<dbReference type="Pfam" id="PF10418">
    <property type="entry name" value="DHODB_Fe-S_bind"/>
    <property type="match status" value="1"/>
</dbReference>
<keyword evidence="1" id="KW-0408">Iron</keyword>
<evidence type="ECO:0000259" key="2">
    <source>
        <dbReference type="PROSITE" id="PS51384"/>
    </source>
</evidence>
<dbReference type="PROSITE" id="PS51384">
    <property type="entry name" value="FAD_FR"/>
    <property type="match status" value="1"/>
</dbReference>